<evidence type="ECO:0000313" key="1">
    <source>
        <dbReference type="EMBL" id="GAA4243730.1"/>
    </source>
</evidence>
<organism evidence="1 2">
    <name type="scientific">Dactylosporangium darangshiense</name>
    <dbReference type="NCBI Taxonomy" id="579108"/>
    <lineage>
        <taxon>Bacteria</taxon>
        <taxon>Bacillati</taxon>
        <taxon>Actinomycetota</taxon>
        <taxon>Actinomycetes</taxon>
        <taxon>Micromonosporales</taxon>
        <taxon>Micromonosporaceae</taxon>
        <taxon>Dactylosporangium</taxon>
    </lineage>
</organism>
<evidence type="ECO:0000313" key="2">
    <source>
        <dbReference type="Proteomes" id="UP001500620"/>
    </source>
</evidence>
<protein>
    <submittedName>
        <fullName evidence="1">Uncharacterized protein</fullName>
    </submittedName>
</protein>
<reference evidence="2" key="1">
    <citation type="journal article" date="2019" name="Int. J. Syst. Evol. Microbiol.">
        <title>The Global Catalogue of Microorganisms (GCM) 10K type strain sequencing project: providing services to taxonomists for standard genome sequencing and annotation.</title>
        <authorList>
            <consortium name="The Broad Institute Genomics Platform"/>
            <consortium name="The Broad Institute Genome Sequencing Center for Infectious Disease"/>
            <person name="Wu L."/>
            <person name="Ma J."/>
        </authorList>
    </citation>
    <scope>NUCLEOTIDE SEQUENCE [LARGE SCALE GENOMIC DNA]</scope>
    <source>
        <strain evidence="2">JCM 17441</strain>
    </source>
</reference>
<accession>A0ABP8CUY5</accession>
<proteinExistence type="predicted"/>
<dbReference type="EMBL" id="BAABAT010000001">
    <property type="protein sequence ID" value="GAA4243730.1"/>
    <property type="molecule type" value="Genomic_DNA"/>
</dbReference>
<dbReference type="Proteomes" id="UP001500620">
    <property type="component" value="Unassembled WGS sequence"/>
</dbReference>
<sequence length="75" mass="8102">MRSPFLWTSAAVAAFAPASTPWFVWALLTVAALATAVTGSILDYRLRRHALAKVPAQRVVDVLNAGSVRRGVRPE</sequence>
<keyword evidence="2" id="KW-1185">Reference proteome</keyword>
<name>A0ABP8CUY5_9ACTN</name>
<comment type="caution">
    <text evidence="1">The sequence shown here is derived from an EMBL/GenBank/DDBJ whole genome shotgun (WGS) entry which is preliminary data.</text>
</comment>
<gene>
    <name evidence="1" type="ORF">GCM10022255_003970</name>
</gene>